<evidence type="ECO:0000313" key="2">
    <source>
        <dbReference type="Proteomes" id="UP000752696"/>
    </source>
</evidence>
<evidence type="ECO:0000313" key="1">
    <source>
        <dbReference type="EMBL" id="CAD1471492.1"/>
    </source>
</evidence>
<accession>A0A6V7H330</accession>
<dbReference type="EMBL" id="CAJDYZ010004490">
    <property type="protein sequence ID" value="CAD1471492.1"/>
    <property type="molecule type" value="Genomic_DNA"/>
</dbReference>
<keyword evidence="2" id="KW-1185">Reference proteome</keyword>
<feature type="non-terminal residue" evidence="1">
    <location>
        <position position="45"/>
    </location>
</feature>
<reference evidence="1" key="1">
    <citation type="submission" date="2020-07" db="EMBL/GenBank/DDBJ databases">
        <authorList>
            <person name="Nazaruddin N."/>
        </authorList>
    </citation>
    <scope>NUCLEOTIDE SEQUENCE</scope>
</reference>
<dbReference type="Proteomes" id="UP000752696">
    <property type="component" value="Unassembled WGS sequence"/>
</dbReference>
<dbReference type="AlphaFoldDB" id="A0A6V7H330"/>
<protein>
    <submittedName>
        <fullName evidence="1">Uncharacterized protein</fullName>
    </submittedName>
</protein>
<gene>
    <name evidence="1" type="ORF">MHI_LOCUS240285</name>
</gene>
<sequence>MQKGIRLLWEERTRMRESRLSLSQQRKSLGIEGVMCPFVVDQLSK</sequence>
<name>A0A6V7H330_9HYME</name>
<organism evidence="1 2">
    <name type="scientific">Heterotrigona itama</name>
    <dbReference type="NCBI Taxonomy" id="395501"/>
    <lineage>
        <taxon>Eukaryota</taxon>
        <taxon>Metazoa</taxon>
        <taxon>Ecdysozoa</taxon>
        <taxon>Arthropoda</taxon>
        <taxon>Hexapoda</taxon>
        <taxon>Insecta</taxon>
        <taxon>Pterygota</taxon>
        <taxon>Neoptera</taxon>
        <taxon>Endopterygota</taxon>
        <taxon>Hymenoptera</taxon>
        <taxon>Apocrita</taxon>
        <taxon>Aculeata</taxon>
        <taxon>Apoidea</taxon>
        <taxon>Anthophila</taxon>
        <taxon>Apidae</taxon>
        <taxon>Heterotrigona</taxon>
    </lineage>
</organism>
<comment type="caution">
    <text evidence="1">The sequence shown here is derived from an EMBL/GenBank/DDBJ whole genome shotgun (WGS) entry which is preliminary data.</text>
</comment>
<proteinExistence type="predicted"/>